<feature type="transmembrane region" description="Helical" evidence="1">
    <location>
        <begin position="66"/>
        <end position="88"/>
    </location>
</feature>
<gene>
    <name evidence="2" type="ORF">LQ356_01130</name>
</gene>
<keyword evidence="1" id="KW-0472">Membrane</keyword>
<evidence type="ECO:0000313" key="3">
    <source>
        <dbReference type="Proteomes" id="UP001622612"/>
    </source>
</evidence>
<keyword evidence="1" id="KW-0812">Transmembrane</keyword>
<dbReference type="RefSeq" id="WP_405311965.1">
    <property type="nucleotide sequence ID" value="NZ_CP088155.1"/>
</dbReference>
<evidence type="ECO:0000313" key="2">
    <source>
        <dbReference type="EMBL" id="WYM97489.1"/>
    </source>
</evidence>
<dbReference type="NCBIfam" id="NF045994">
    <property type="entry name" value="MAG4530_fam"/>
    <property type="match status" value="1"/>
</dbReference>
<reference evidence="2" key="1">
    <citation type="submission" date="2021-11" db="EMBL/GenBank/DDBJ databases">
        <title>The first genome sequence of unculturable Mycoplasma faucium obtained by de novo assembly of metagenomic reads.</title>
        <authorList>
            <person name="Sabat A.J."/>
            <person name="Bathoorn E."/>
            <person name="Akkerboom V."/>
            <person name="Friedrich A.W."/>
        </authorList>
    </citation>
    <scope>NUCLEOTIDE SEQUENCE [LARGE SCALE GENOMIC DNA]</scope>
    <source>
        <strain evidence="2">UMCG-MFM1</strain>
    </source>
</reference>
<sequence>MVADIKFLFYNGIKQNIKKWKIFIFLRIVAAIFLTFLLILTTTASILVILNKIYTGSSVKNAEHGYILIIYSIVVPIIWTTNLLKLIFLNKIIKNFKKNFFNSLLAFKNLLKIKFLNPKKCVQYNPLKEFITEKMFEQKLALQGSASILHKYNFFYRKPNDLDFMSIDASNQKINFEFEDFKLEDCKITKVLDSNIYYKTNVEDVPIEVLRPKVIVNKFFEIKNKILVPNYYWMIAMKCEQLFLLLHLNAEETKIHNTIFDLAYLLNLKKKIDIGILEEAFLCNKIDNYFVQYHLNRTQYHLENEEFKLKLNDFITNKIPELFIENQLSDLITKTQQIINFIIENHKIFNLCNKTYELTCNEKVKEELTNDYLTSSTSRNKSLVNLKLEFANENEKQNFVKKNSNKKTRLFKFIDKFWMFKPCIW</sequence>
<proteinExistence type="predicted"/>
<keyword evidence="3" id="KW-1185">Reference proteome</keyword>
<dbReference type="EMBL" id="CP088155">
    <property type="protein sequence ID" value="WYM97489.1"/>
    <property type="molecule type" value="Genomic_DNA"/>
</dbReference>
<feature type="transmembrane region" description="Helical" evidence="1">
    <location>
        <begin position="24"/>
        <end position="54"/>
    </location>
</feature>
<organism evidence="2 3">
    <name type="scientific">Metamycoplasma faucium</name>
    <dbReference type="NCBI Taxonomy" id="56142"/>
    <lineage>
        <taxon>Bacteria</taxon>
        <taxon>Bacillati</taxon>
        <taxon>Mycoplasmatota</taxon>
        <taxon>Mycoplasmoidales</taxon>
        <taxon>Metamycoplasmataceae</taxon>
        <taxon>Metamycoplasma</taxon>
    </lineage>
</organism>
<evidence type="ECO:0000256" key="1">
    <source>
        <dbReference type="SAM" id="Phobius"/>
    </source>
</evidence>
<protein>
    <submittedName>
        <fullName evidence="2">Uncharacterized protein</fullName>
    </submittedName>
</protein>
<name>A0ABZ2TM88_9BACT</name>
<dbReference type="Proteomes" id="UP001622612">
    <property type="component" value="Chromosome"/>
</dbReference>
<keyword evidence="1" id="KW-1133">Transmembrane helix</keyword>
<accession>A0ABZ2TM88</accession>